<feature type="region of interest" description="Disordered" evidence="1">
    <location>
        <begin position="808"/>
        <end position="868"/>
    </location>
</feature>
<dbReference type="Proteomes" id="UP000724874">
    <property type="component" value="Unassembled WGS sequence"/>
</dbReference>
<evidence type="ECO:0000256" key="2">
    <source>
        <dbReference type="SAM" id="Phobius"/>
    </source>
</evidence>
<proteinExistence type="predicted"/>
<protein>
    <recommendedName>
        <fullName evidence="3">DUF6589 domain-containing protein</fullName>
    </recommendedName>
</protein>
<feature type="transmembrane region" description="Helical" evidence="2">
    <location>
        <begin position="23"/>
        <end position="54"/>
    </location>
</feature>
<organism evidence="4 5">
    <name type="scientific">Gymnopilus junonius</name>
    <name type="common">Spectacular rustgill mushroom</name>
    <name type="synonym">Gymnopilus spectabilis subsp. junonius</name>
    <dbReference type="NCBI Taxonomy" id="109634"/>
    <lineage>
        <taxon>Eukaryota</taxon>
        <taxon>Fungi</taxon>
        <taxon>Dikarya</taxon>
        <taxon>Basidiomycota</taxon>
        <taxon>Agaricomycotina</taxon>
        <taxon>Agaricomycetes</taxon>
        <taxon>Agaricomycetidae</taxon>
        <taxon>Agaricales</taxon>
        <taxon>Agaricineae</taxon>
        <taxon>Hymenogastraceae</taxon>
        <taxon>Gymnopilus</taxon>
    </lineage>
</organism>
<evidence type="ECO:0000259" key="3">
    <source>
        <dbReference type="Pfam" id="PF20231"/>
    </source>
</evidence>
<dbReference type="OrthoDB" id="2993174at2759"/>
<feature type="domain" description="DUF6589" evidence="3">
    <location>
        <begin position="491"/>
        <end position="778"/>
    </location>
</feature>
<dbReference type="AlphaFoldDB" id="A0A9P5NJJ1"/>
<evidence type="ECO:0000313" key="5">
    <source>
        <dbReference type="Proteomes" id="UP000724874"/>
    </source>
</evidence>
<keyword evidence="2" id="KW-1133">Transmembrane helix</keyword>
<feature type="compositionally biased region" description="Low complexity" evidence="1">
    <location>
        <begin position="816"/>
        <end position="847"/>
    </location>
</feature>
<sequence length="920" mass="102483">MSSWLACATSFVYCTPKTALENVYVIFGVSICVMSIFLFLLLLLTCLCSFLPFYHQNSCCYFINTSYFMEENAHNLATSAESLLSLCSPYSPATTTSTSSLLLLGSPFELVSNLGESSTQPQLIQAQQSEVQKLEEKFKQMEELLVDWSFSIGDFLQDLHGVHHGLAIAQFLQGKTKVKMSDIIDLIYSHKHSAPSSRSEHYHECHASFSPFVSPADISQACPSLLTWATNLVTDQVHQEIHKLTLKEGNRSTNLITWEALAGFSITGLSEKYKDHAPVTWHLMEAMAGNQKNGVVQVGTISSFIFACNHYANGDLAMALGIWHFVAKSHVNVKCIYSWFANVEYCLVYEGGIACQSILKVSTAGTAICLNNCKPGTFDLKSHLQYVTQKKWITMTVESLRMDIDWMHVHAVQMLNWVHILVDYIPELNYLSKEISTKFHSESIAKHHMHEGQKTVVQPLGTNAEWETKIQGMVRAIEDFDKQIGKYLCSIPDNLKSFQNCIVTPEIWHMKATMINLITANHYRPSTSKDPSSLSQSSNAAQVLDCWRMSLDAKPDLLSLFSKLVEEGQLPLLDSLLGQASDLAKQYASQDTHEQTLSLVESNNAPATMKIVFGPAHTMGVNYGVEAGGVTDNSNSLTLTLPSEKVPKIHKEANDFDRDHFLANSILSLQILGVPEGDIDHVFKIIKIWIFVFAGSSHQNYVNYLLEVYCLLKYEALKDLQDAVLNNWLVNITGELGKWIKADLLQEHYNCWLEDMIKRAGGDFNDNFYHSTVSPNEENLHLFCSGQTLNHAAINQLVKVTSSIQAQVQAEDDSEQNSSQSSDGMTSGTSKTDSTNSSSQSSKSDGNPAMKDEVNKDDPSDNHLVSGSNHDIYLTDNFLVHASWDEKENSKKEGNSSAEDDELDDIYGVAVEDDSSYNSD</sequence>
<evidence type="ECO:0000256" key="1">
    <source>
        <dbReference type="SAM" id="MobiDB-lite"/>
    </source>
</evidence>
<keyword evidence="2" id="KW-0472">Membrane</keyword>
<dbReference type="Pfam" id="PF20231">
    <property type="entry name" value="DUF6589"/>
    <property type="match status" value="2"/>
</dbReference>
<accession>A0A9P5NJJ1</accession>
<keyword evidence="5" id="KW-1185">Reference proteome</keyword>
<gene>
    <name evidence="4" type="ORF">CPB84DRAFT_1816490</name>
</gene>
<feature type="compositionally biased region" description="Acidic residues" evidence="1">
    <location>
        <begin position="898"/>
        <end position="920"/>
    </location>
</feature>
<feature type="compositionally biased region" description="Basic and acidic residues" evidence="1">
    <location>
        <begin position="850"/>
        <end position="861"/>
    </location>
</feature>
<evidence type="ECO:0000313" key="4">
    <source>
        <dbReference type="EMBL" id="KAF8888940.1"/>
    </source>
</evidence>
<feature type="region of interest" description="Disordered" evidence="1">
    <location>
        <begin position="886"/>
        <end position="920"/>
    </location>
</feature>
<dbReference type="EMBL" id="JADNYJ010000082">
    <property type="protein sequence ID" value="KAF8888940.1"/>
    <property type="molecule type" value="Genomic_DNA"/>
</dbReference>
<comment type="caution">
    <text evidence="4">The sequence shown here is derived from an EMBL/GenBank/DDBJ whole genome shotgun (WGS) entry which is preliminary data.</text>
</comment>
<reference evidence="4" key="1">
    <citation type="submission" date="2020-11" db="EMBL/GenBank/DDBJ databases">
        <authorList>
            <consortium name="DOE Joint Genome Institute"/>
            <person name="Ahrendt S."/>
            <person name="Riley R."/>
            <person name="Andreopoulos W."/>
            <person name="LaButti K."/>
            <person name="Pangilinan J."/>
            <person name="Ruiz-duenas F.J."/>
            <person name="Barrasa J.M."/>
            <person name="Sanchez-Garcia M."/>
            <person name="Camarero S."/>
            <person name="Miyauchi S."/>
            <person name="Serrano A."/>
            <person name="Linde D."/>
            <person name="Babiker R."/>
            <person name="Drula E."/>
            <person name="Ayuso-Fernandez I."/>
            <person name="Pacheco R."/>
            <person name="Padilla G."/>
            <person name="Ferreira P."/>
            <person name="Barriuso J."/>
            <person name="Kellner H."/>
            <person name="Castanera R."/>
            <person name="Alfaro M."/>
            <person name="Ramirez L."/>
            <person name="Pisabarro A.G."/>
            <person name="Kuo A."/>
            <person name="Tritt A."/>
            <person name="Lipzen A."/>
            <person name="He G."/>
            <person name="Yan M."/>
            <person name="Ng V."/>
            <person name="Cullen D."/>
            <person name="Martin F."/>
            <person name="Rosso M.-N."/>
            <person name="Henrissat B."/>
            <person name="Hibbett D."/>
            <person name="Martinez A.T."/>
            <person name="Grigoriev I.V."/>
        </authorList>
    </citation>
    <scope>NUCLEOTIDE SEQUENCE</scope>
    <source>
        <strain evidence="4">AH 44721</strain>
    </source>
</reference>
<dbReference type="InterPro" id="IPR046496">
    <property type="entry name" value="DUF6589"/>
</dbReference>
<keyword evidence="2" id="KW-0812">Transmembrane</keyword>
<feature type="domain" description="DUF6589" evidence="3">
    <location>
        <begin position="394"/>
        <end position="485"/>
    </location>
</feature>
<name>A0A9P5NJJ1_GYMJU</name>